<feature type="compositionally biased region" description="Polar residues" evidence="1">
    <location>
        <begin position="1"/>
        <end position="10"/>
    </location>
</feature>
<feature type="compositionally biased region" description="Basic and acidic residues" evidence="1">
    <location>
        <begin position="13"/>
        <end position="26"/>
    </location>
</feature>
<proteinExistence type="predicted"/>
<evidence type="ECO:0000313" key="3">
    <source>
        <dbReference type="Proteomes" id="UP000693946"/>
    </source>
</evidence>
<dbReference type="Proteomes" id="UP000693946">
    <property type="component" value="Linkage Group LG13"/>
</dbReference>
<feature type="non-terminal residue" evidence="2">
    <location>
        <position position="71"/>
    </location>
</feature>
<sequence>MARNICSSALQHMKRDERATKWKASSERPSAAPGQMSTCTHLCSLAAQETRQTTRRPQSPSISVMCKQHCG</sequence>
<evidence type="ECO:0000313" key="2">
    <source>
        <dbReference type="EMBL" id="KAG7516718.1"/>
    </source>
</evidence>
<dbReference type="EMBL" id="JAGKHQ010000005">
    <property type="protein sequence ID" value="KAG7516718.1"/>
    <property type="molecule type" value="Genomic_DNA"/>
</dbReference>
<organism evidence="2 3">
    <name type="scientific">Solea senegalensis</name>
    <name type="common">Senegalese sole</name>
    <dbReference type="NCBI Taxonomy" id="28829"/>
    <lineage>
        <taxon>Eukaryota</taxon>
        <taxon>Metazoa</taxon>
        <taxon>Chordata</taxon>
        <taxon>Craniata</taxon>
        <taxon>Vertebrata</taxon>
        <taxon>Euteleostomi</taxon>
        <taxon>Actinopterygii</taxon>
        <taxon>Neopterygii</taxon>
        <taxon>Teleostei</taxon>
        <taxon>Neoteleostei</taxon>
        <taxon>Acanthomorphata</taxon>
        <taxon>Carangaria</taxon>
        <taxon>Pleuronectiformes</taxon>
        <taxon>Pleuronectoidei</taxon>
        <taxon>Soleidae</taxon>
        <taxon>Solea</taxon>
    </lineage>
</organism>
<reference evidence="2 3" key="1">
    <citation type="journal article" date="2021" name="Sci. Rep.">
        <title>Chromosome anchoring in Senegalese sole (Solea senegalensis) reveals sex-associated markers and genome rearrangements in flatfish.</title>
        <authorList>
            <person name="Guerrero-Cozar I."/>
            <person name="Gomez-Garrido J."/>
            <person name="Berbel C."/>
            <person name="Martinez-Blanch J.F."/>
            <person name="Alioto T."/>
            <person name="Claros M.G."/>
            <person name="Gagnaire P.A."/>
            <person name="Manchado M."/>
        </authorList>
    </citation>
    <scope>NUCLEOTIDE SEQUENCE [LARGE SCALE GENOMIC DNA]</scope>
    <source>
        <strain evidence="2">Sse05_10M</strain>
    </source>
</reference>
<accession>A0AAV6SII1</accession>
<protein>
    <submittedName>
        <fullName evidence="2">Uncharacterized protein</fullName>
    </submittedName>
</protein>
<evidence type="ECO:0000256" key="1">
    <source>
        <dbReference type="SAM" id="MobiDB-lite"/>
    </source>
</evidence>
<keyword evidence="3" id="KW-1185">Reference proteome</keyword>
<feature type="region of interest" description="Disordered" evidence="1">
    <location>
        <begin position="50"/>
        <end position="71"/>
    </location>
</feature>
<name>A0AAV6SII1_SOLSE</name>
<comment type="caution">
    <text evidence="2">The sequence shown here is derived from an EMBL/GenBank/DDBJ whole genome shotgun (WGS) entry which is preliminary data.</text>
</comment>
<gene>
    <name evidence="2" type="ORF">JOB18_038753</name>
</gene>
<dbReference type="AlphaFoldDB" id="A0AAV6SII1"/>
<feature type="compositionally biased region" description="Polar residues" evidence="1">
    <location>
        <begin position="50"/>
        <end position="62"/>
    </location>
</feature>
<feature type="region of interest" description="Disordered" evidence="1">
    <location>
        <begin position="1"/>
        <end position="36"/>
    </location>
</feature>